<evidence type="ECO:0000259" key="4">
    <source>
        <dbReference type="PROSITE" id="PS51211"/>
    </source>
</evidence>
<dbReference type="InterPro" id="IPR050733">
    <property type="entry name" value="Vitellogenin/Apolipophorin"/>
</dbReference>
<keyword evidence="1" id="KW-1015">Disulfide bond</keyword>
<reference evidence="6 7" key="1">
    <citation type="submission" date="2019-07" db="EMBL/GenBank/DDBJ databases">
        <title>Draft genome assembly of a fouling barnacle, Amphibalanus amphitrite (Darwin, 1854): The first reference genome for Thecostraca.</title>
        <authorList>
            <person name="Kim W."/>
        </authorList>
    </citation>
    <scope>NUCLEOTIDE SEQUENCE [LARGE SCALE GENOMIC DNA]</scope>
    <source>
        <strain evidence="6">SNU_AA5</strain>
        <tissue evidence="6">Soma without cirri and trophi</tissue>
    </source>
</reference>
<dbReference type="Gene3D" id="1.25.10.20">
    <property type="entry name" value="Vitellinogen, superhelical"/>
    <property type="match status" value="1"/>
</dbReference>
<sequence length="1327" mass="149887">MFPYGHETEQLWTVTNQTLFLQKNEKMVSFIGEPHQGVTHNTLAFQYPTADGKGLKIPDLKSAPQLSTYLPGAPVKLILEKMPPTQLVGVIVQLIQKVDQMTQKVPDSVQQDVTGYILEIERALSWLSYDQLGQIYSQLKTDGQKGIYWDCLAMAGTNPTVMRLIDDISSNKVDLNRMTPILATLPVNIKTPTYQLIQQLFQLFRSPMIQSHQMQRATMALSLSNIFYQICISNTTVEHSYTQGLYKEHFCNSQTNALLKEQFIPFLESIIQQSQESERLAFIQALANTGDKSIIPVLESIVTMQKSPLEASKAIYAFYRVVAQYPEKVRKIMSPIYHDISKPVEVRVAAITMVLATNPPIAYWQKIATSTWFEPSNAVAAVIHSTYSTMANITMAHVEPLFEMSRNARITLPLVRPPQGGYALSGSYSSHNGQFIPQYQVAAISHWATIASKTSVIPSVLYLEFQNYVNSILYSNHRWSLNMQGGQQIIDDIMGVEYNSQQRARQSPRDLRAVYQSLDSFMQSMKEKLQAPEKFHATLYAQLLGAVDVFVALDESSYSSWLQKVRQGGSWSSQQVQKITYLEDTTVTFASEIGMPVIYSKKMPMIASVRGQMSVEWKPQDGQYHVTMDNVQPFVAVTNLVTVTTINPFSLRSLGAGVENKLQLSLPMSFEATLDTRAKTIQLEIQPIQQQSSTQVKVAHIRTFPFTTAVEVNKYESLVTSSDTKEITSSHPTEWKLPFGKDVGVEAYLRLVSDSPVMSFGTFWAEAAKRGRTGLTSYWFMMESLRSRHYDVVIDTARSTFQKLQATFALVSPDGQSPEMRRPIITSQEHTRQIQSNIQQTRQMLQNQQMQSPQMSQQQRQVMSVKYGYSATATISQKNGSPLQYSSKIALLTDPNWYTQKLALKANSPNGETCLDAELAFPTLSDIRDELLGTEIKAPVWAKLGYGRSCQEHSLKMQGYVRRDELAKEYATSCPEAQRCSQHERQGNPNSADCRLAKDHAALANYYDLEFTGSAVTQDVLQACYNVESFFKYVLWPYMNDNRFSQNPSGKVNVKMQLKPSTNSLSIQVLKPYATTSFDKVQLPFNMLQEPWLLTMRKSISKKIVDSLYGVDKTVCLVDRLVVKTYDNVTLARHPSECWTLLTADSSRIRNIAVFEKQSTIRVVVEGMVAEFDLGSLSHFKVDGQPQNIDARTPVTLRDNATRKTVLLVQMLSLDTIKVVAPEHYVKLIISKEGVQIHASLLAYRNRMRGVCGDFDGEEQSDLVGPSGCIYKTGQEFYDAYRVALDGSSSQCQWQEPSRCIRRPAQAQPSYQSMRLQQPYRQMRGRY</sequence>
<dbReference type="PROSITE" id="PS51211">
    <property type="entry name" value="VITELLOGENIN"/>
    <property type="match status" value="1"/>
</dbReference>
<protein>
    <submittedName>
        <fullName evidence="6">Vitellogenin-1</fullName>
    </submittedName>
</protein>
<evidence type="ECO:0000313" key="6">
    <source>
        <dbReference type="EMBL" id="KAF0308108.1"/>
    </source>
</evidence>
<dbReference type="SUPFAM" id="SSF48431">
    <property type="entry name" value="Lipovitellin-phosvitin complex, superhelical domain"/>
    <property type="match status" value="1"/>
</dbReference>
<dbReference type="SMART" id="SM01169">
    <property type="entry name" value="DUF1943"/>
    <property type="match status" value="1"/>
</dbReference>
<dbReference type="InterPro" id="IPR015819">
    <property type="entry name" value="Lipid_transp_b-sht_shell"/>
</dbReference>
<feature type="domain" description="VWFD" evidence="5">
    <location>
        <begin position="1114"/>
        <end position="1293"/>
    </location>
</feature>
<dbReference type="PROSITE" id="PS51233">
    <property type="entry name" value="VWFD"/>
    <property type="match status" value="1"/>
</dbReference>
<dbReference type="EMBL" id="VIIS01000513">
    <property type="protein sequence ID" value="KAF0308108.1"/>
    <property type="molecule type" value="Genomic_DNA"/>
</dbReference>
<dbReference type="PANTHER" id="PTHR23345:SF15">
    <property type="entry name" value="VITELLOGENIN 1-RELATED"/>
    <property type="match status" value="1"/>
</dbReference>
<dbReference type="Gene3D" id="2.20.80.10">
    <property type="entry name" value="Lipovitellin-phosvitin complex, chain A, domain 4"/>
    <property type="match status" value="1"/>
</dbReference>
<dbReference type="SMART" id="SM00216">
    <property type="entry name" value="VWD"/>
    <property type="match status" value="1"/>
</dbReference>
<dbReference type="Pfam" id="PF01347">
    <property type="entry name" value="Vitellogenin_N"/>
    <property type="match status" value="1"/>
</dbReference>
<gene>
    <name evidence="6" type="primary">VIT1</name>
    <name evidence="6" type="ORF">FJT64_020650</name>
</gene>
<accession>A0A6A4X007</accession>
<dbReference type="Pfam" id="PF09172">
    <property type="entry name" value="Vit_open_b-sht"/>
    <property type="match status" value="1"/>
</dbReference>
<name>A0A6A4X007_AMPAM</name>
<dbReference type="GO" id="GO:0005319">
    <property type="term" value="F:lipid transporter activity"/>
    <property type="evidence" value="ECO:0007669"/>
    <property type="project" value="InterPro"/>
</dbReference>
<comment type="caution">
    <text evidence="3">Lacks conserved residue(s) required for the propagation of feature annotation.</text>
</comment>
<dbReference type="GO" id="GO:0045735">
    <property type="term" value="F:nutrient reservoir activity"/>
    <property type="evidence" value="ECO:0007669"/>
    <property type="project" value="UniProtKB-KW"/>
</dbReference>
<keyword evidence="7" id="KW-1185">Reference proteome</keyword>
<dbReference type="InterPro" id="IPR001846">
    <property type="entry name" value="VWF_type-D"/>
</dbReference>
<evidence type="ECO:0000313" key="7">
    <source>
        <dbReference type="Proteomes" id="UP000440578"/>
    </source>
</evidence>
<dbReference type="InterPro" id="IPR001747">
    <property type="entry name" value="Vitellogenin_N"/>
</dbReference>
<proteinExistence type="predicted"/>
<dbReference type="SMART" id="SM00638">
    <property type="entry name" value="LPD_N"/>
    <property type="match status" value="1"/>
</dbReference>
<dbReference type="Proteomes" id="UP000440578">
    <property type="component" value="Unassembled WGS sequence"/>
</dbReference>
<dbReference type="InterPro" id="IPR015255">
    <property type="entry name" value="Vitellinogen_open_b-sht"/>
</dbReference>
<comment type="caution">
    <text evidence="6">The sequence shown here is derived from an EMBL/GenBank/DDBJ whole genome shotgun (WGS) entry which is preliminary data.</text>
</comment>
<evidence type="ECO:0000256" key="3">
    <source>
        <dbReference type="PROSITE-ProRule" id="PRU00557"/>
    </source>
</evidence>
<evidence type="ECO:0000256" key="2">
    <source>
        <dbReference type="ARBA" id="ARBA00023180"/>
    </source>
</evidence>
<evidence type="ECO:0000256" key="1">
    <source>
        <dbReference type="ARBA" id="ARBA00023157"/>
    </source>
</evidence>
<dbReference type="OrthoDB" id="160294at2759"/>
<keyword evidence="2" id="KW-0325">Glycoprotein</keyword>
<dbReference type="SUPFAM" id="SSF56968">
    <property type="entry name" value="Lipovitellin-phosvitin complex, beta-sheet shell regions"/>
    <property type="match status" value="1"/>
</dbReference>
<evidence type="ECO:0000259" key="5">
    <source>
        <dbReference type="PROSITE" id="PS51233"/>
    </source>
</evidence>
<feature type="domain" description="Vitellogenin" evidence="4">
    <location>
        <begin position="1"/>
        <end position="461"/>
    </location>
</feature>
<dbReference type="InterPro" id="IPR011030">
    <property type="entry name" value="Lipovitellin_superhlx_dom"/>
</dbReference>
<organism evidence="6 7">
    <name type="scientific">Amphibalanus amphitrite</name>
    <name type="common">Striped barnacle</name>
    <name type="synonym">Balanus amphitrite</name>
    <dbReference type="NCBI Taxonomy" id="1232801"/>
    <lineage>
        <taxon>Eukaryota</taxon>
        <taxon>Metazoa</taxon>
        <taxon>Ecdysozoa</taxon>
        <taxon>Arthropoda</taxon>
        <taxon>Crustacea</taxon>
        <taxon>Multicrustacea</taxon>
        <taxon>Cirripedia</taxon>
        <taxon>Thoracica</taxon>
        <taxon>Thoracicalcarea</taxon>
        <taxon>Balanomorpha</taxon>
        <taxon>Balanoidea</taxon>
        <taxon>Balanidae</taxon>
        <taxon>Amphibalaninae</taxon>
        <taxon>Amphibalanus</taxon>
    </lineage>
</organism>
<dbReference type="PANTHER" id="PTHR23345">
    <property type="entry name" value="VITELLOGENIN-RELATED"/>
    <property type="match status" value="1"/>
</dbReference>